<evidence type="ECO:0000313" key="1">
    <source>
        <dbReference type="EMBL" id="WUV45345.1"/>
    </source>
</evidence>
<accession>A0ABZ1YQ20</accession>
<name>A0ABZ1YQ20_9NOCA</name>
<sequence>MSEHHTEVDDWQAIWRLEHHGIRIMLVRNVFESSPLMSVTAPTSAPDLAQMREQFPKLSRLWDAIRHEYWSEFLSPQKHSQGTI</sequence>
<proteinExistence type="predicted"/>
<keyword evidence="2" id="KW-1185">Reference proteome</keyword>
<dbReference type="EMBL" id="CP109441">
    <property type="protein sequence ID" value="WUV45345.1"/>
    <property type="molecule type" value="Genomic_DNA"/>
</dbReference>
<dbReference type="RefSeq" id="WP_329408636.1">
    <property type="nucleotide sequence ID" value="NZ_CP109441.1"/>
</dbReference>
<evidence type="ECO:0000313" key="2">
    <source>
        <dbReference type="Proteomes" id="UP001432062"/>
    </source>
</evidence>
<gene>
    <name evidence="1" type="ORF">OG563_40605</name>
</gene>
<dbReference type="Proteomes" id="UP001432062">
    <property type="component" value="Chromosome"/>
</dbReference>
<reference evidence="1" key="1">
    <citation type="submission" date="2022-10" db="EMBL/GenBank/DDBJ databases">
        <title>The complete genomes of actinobacterial strains from the NBC collection.</title>
        <authorList>
            <person name="Joergensen T.S."/>
            <person name="Alvarez Arevalo M."/>
            <person name="Sterndorff E.B."/>
            <person name="Faurdal D."/>
            <person name="Vuksanovic O."/>
            <person name="Mourched A.-S."/>
            <person name="Charusanti P."/>
            <person name="Shaw S."/>
            <person name="Blin K."/>
            <person name="Weber T."/>
        </authorList>
    </citation>
    <scope>NUCLEOTIDE SEQUENCE</scope>
    <source>
        <strain evidence="1">NBC_01482</strain>
    </source>
</reference>
<organism evidence="1 2">
    <name type="scientific">Nocardia vinacea</name>
    <dbReference type="NCBI Taxonomy" id="96468"/>
    <lineage>
        <taxon>Bacteria</taxon>
        <taxon>Bacillati</taxon>
        <taxon>Actinomycetota</taxon>
        <taxon>Actinomycetes</taxon>
        <taxon>Mycobacteriales</taxon>
        <taxon>Nocardiaceae</taxon>
        <taxon>Nocardia</taxon>
    </lineage>
</organism>
<protein>
    <submittedName>
        <fullName evidence="1">Uncharacterized protein</fullName>
    </submittedName>
</protein>